<accession>A0A5K3EM97</accession>
<protein>
    <submittedName>
        <fullName evidence="1">Keratin-associated protein 21-1-like</fullName>
    </submittedName>
</protein>
<dbReference type="WBParaSite" id="MCU_001558-RA">
    <property type="protein sequence ID" value="MCU_001558-RA"/>
    <property type="gene ID" value="MCU_001558"/>
</dbReference>
<reference evidence="1" key="1">
    <citation type="submission" date="2019-11" db="UniProtKB">
        <authorList>
            <consortium name="WormBaseParasite"/>
        </authorList>
    </citation>
    <scope>IDENTIFICATION</scope>
</reference>
<proteinExistence type="predicted"/>
<dbReference type="AlphaFoldDB" id="A0A5K3EM97"/>
<organism evidence="1">
    <name type="scientific">Mesocestoides corti</name>
    <name type="common">Flatworm</name>
    <dbReference type="NCBI Taxonomy" id="53468"/>
    <lineage>
        <taxon>Eukaryota</taxon>
        <taxon>Metazoa</taxon>
        <taxon>Spiralia</taxon>
        <taxon>Lophotrochozoa</taxon>
        <taxon>Platyhelminthes</taxon>
        <taxon>Cestoda</taxon>
        <taxon>Eucestoda</taxon>
        <taxon>Cyclophyllidea</taxon>
        <taxon>Mesocestoididae</taxon>
        <taxon>Mesocestoides</taxon>
    </lineage>
</organism>
<evidence type="ECO:0000313" key="1">
    <source>
        <dbReference type="WBParaSite" id="MCU_001558-RA"/>
    </source>
</evidence>
<sequence>MHYGYGCCCGFDCGSGCCGGRWGNGCGGYGLDNYAYDVGPGWHGCGYQGGHPSCCGCARCGRGGFGFH</sequence>
<name>A0A5K3EM97_MESCO</name>